<accession>A0A0A9F856</accession>
<reference evidence="2" key="2">
    <citation type="journal article" date="2015" name="Data Brief">
        <title>Shoot transcriptome of the giant reed, Arundo donax.</title>
        <authorList>
            <person name="Barrero R.A."/>
            <person name="Guerrero F.D."/>
            <person name="Moolhuijzen P."/>
            <person name="Goolsby J.A."/>
            <person name="Tidwell J."/>
            <person name="Bellgard S.E."/>
            <person name="Bellgard M.I."/>
        </authorList>
    </citation>
    <scope>NUCLEOTIDE SEQUENCE</scope>
    <source>
        <tissue evidence="2">Shoot tissue taken approximately 20 cm above the soil surface</tissue>
    </source>
</reference>
<feature type="transmembrane region" description="Helical" evidence="1">
    <location>
        <begin position="16"/>
        <end position="39"/>
    </location>
</feature>
<name>A0A0A9F856_ARUDO</name>
<evidence type="ECO:0000256" key="1">
    <source>
        <dbReference type="SAM" id="Phobius"/>
    </source>
</evidence>
<reference evidence="2" key="1">
    <citation type="submission" date="2014-09" db="EMBL/GenBank/DDBJ databases">
        <authorList>
            <person name="Magalhaes I.L.F."/>
            <person name="Oliveira U."/>
            <person name="Santos F.R."/>
            <person name="Vidigal T.H.D.A."/>
            <person name="Brescovit A.D."/>
            <person name="Santos A.J."/>
        </authorList>
    </citation>
    <scope>NUCLEOTIDE SEQUENCE</scope>
    <source>
        <tissue evidence="2">Shoot tissue taken approximately 20 cm above the soil surface</tissue>
    </source>
</reference>
<evidence type="ECO:0000313" key="2">
    <source>
        <dbReference type="EMBL" id="JAE04443.1"/>
    </source>
</evidence>
<dbReference type="EMBL" id="GBRH01193453">
    <property type="protein sequence ID" value="JAE04443.1"/>
    <property type="molecule type" value="Transcribed_RNA"/>
</dbReference>
<keyword evidence="1" id="KW-0472">Membrane</keyword>
<feature type="transmembrane region" description="Helical" evidence="1">
    <location>
        <begin position="51"/>
        <end position="75"/>
    </location>
</feature>
<proteinExistence type="predicted"/>
<keyword evidence="1" id="KW-0812">Transmembrane</keyword>
<sequence>MWFYASITCSHDVVPLIFVCVSIALAWLHASIFTQLVAVGTASARMSFSSVLHISFLQFGTTLICRIVCIGSMLLPCIFWPKVFPAI</sequence>
<protein>
    <submittedName>
        <fullName evidence="2">Uncharacterized protein</fullName>
    </submittedName>
</protein>
<dbReference type="AlphaFoldDB" id="A0A0A9F856"/>
<keyword evidence="1" id="KW-1133">Transmembrane helix</keyword>
<organism evidence="2">
    <name type="scientific">Arundo donax</name>
    <name type="common">Giant reed</name>
    <name type="synonym">Donax arundinaceus</name>
    <dbReference type="NCBI Taxonomy" id="35708"/>
    <lineage>
        <taxon>Eukaryota</taxon>
        <taxon>Viridiplantae</taxon>
        <taxon>Streptophyta</taxon>
        <taxon>Embryophyta</taxon>
        <taxon>Tracheophyta</taxon>
        <taxon>Spermatophyta</taxon>
        <taxon>Magnoliopsida</taxon>
        <taxon>Liliopsida</taxon>
        <taxon>Poales</taxon>
        <taxon>Poaceae</taxon>
        <taxon>PACMAD clade</taxon>
        <taxon>Arundinoideae</taxon>
        <taxon>Arundineae</taxon>
        <taxon>Arundo</taxon>
    </lineage>
</organism>